<dbReference type="EC" id="2.7.7.48" evidence="1"/>
<comment type="cofactor">
    <cofactor evidence="9">
        <name>Mg(2+)</name>
        <dbReference type="ChEBI" id="CHEBI:18420"/>
    </cofactor>
    <text evidence="9">Binds 2 Mg(2+) per subunit.</text>
</comment>
<dbReference type="GO" id="GO:0003968">
    <property type="term" value="F:RNA-directed RNA polymerase activity"/>
    <property type="evidence" value="ECO:0007669"/>
    <property type="project" value="UniProtKB-KW"/>
</dbReference>
<evidence type="ECO:0000256" key="4">
    <source>
        <dbReference type="ARBA" id="ARBA00022695"/>
    </source>
</evidence>
<keyword evidence="2 11" id="KW-0696">RNA-directed RNA polymerase</keyword>
<dbReference type="RefSeq" id="YP_010769459.1">
    <property type="nucleotide sequence ID" value="NC_073981.1"/>
</dbReference>
<dbReference type="InterPro" id="IPR005093">
    <property type="entry name" value="RNArep_beta"/>
</dbReference>
<dbReference type="GO" id="GO:0039694">
    <property type="term" value="P:viral RNA genome replication"/>
    <property type="evidence" value="ECO:0007669"/>
    <property type="project" value="InterPro"/>
</dbReference>
<proteinExistence type="predicted"/>
<evidence type="ECO:0000256" key="5">
    <source>
        <dbReference type="ARBA" id="ARBA00022741"/>
    </source>
</evidence>
<keyword evidence="4" id="KW-0548">Nucleotidyltransferase</keyword>
<reference evidence="11" key="1">
    <citation type="submission" date="2020-09" db="EMBL/GenBank/DDBJ databases">
        <title>Leviviricetes taxonomy.</title>
        <authorList>
            <person name="Stockdale S.R."/>
            <person name="Callanan J."/>
            <person name="Adriaenssens E.M."/>
            <person name="Kuhn J.H."/>
            <person name="Rumnieks J."/>
            <person name="Shkoporov A."/>
            <person name="Draper L.A."/>
            <person name="Ross P."/>
            <person name="Hill C."/>
        </authorList>
    </citation>
    <scope>NUCLEOTIDE SEQUENCE</scope>
</reference>
<keyword evidence="9" id="KW-0460">Magnesium</keyword>
<dbReference type="InterPro" id="IPR043502">
    <property type="entry name" value="DNA/RNA_pol_sf"/>
</dbReference>
<keyword evidence="12" id="KW-1185">Reference proteome</keyword>
<evidence type="ECO:0000256" key="8">
    <source>
        <dbReference type="ARBA" id="ARBA00048744"/>
    </source>
</evidence>
<keyword evidence="3" id="KW-0808">Transferase</keyword>
<dbReference type="SUPFAM" id="SSF56672">
    <property type="entry name" value="DNA/RNA polymerases"/>
    <property type="match status" value="1"/>
</dbReference>
<accession>A0A8S5KXN3</accession>
<feature type="binding site" evidence="9">
    <location>
        <position position="305"/>
    </location>
    <ligand>
        <name>Mg(2+)</name>
        <dbReference type="ChEBI" id="CHEBI:18420"/>
        <label>2</label>
    </ligand>
</feature>
<feature type="domain" description="RdRp catalytic" evidence="10">
    <location>
        <begin position="290"/>
        <end position="417"/>
    </location>
</feature>
<dbReference type="InterPro" id="IPR007096">
    <property type="entry name" value="RNA-dir_Rpol_cat_phage"/>
</dbReference>
<dbReference type="GO" id="GO:0046872">
    <property type="term" value="F:metal ion binding"/>
    <property type="evidence" value="ECO:0007669"/>
    <property type="project" value="UniProtKB-KW"/>
</dbReference>
<dbReference type="EMBL" id="BK013376">
    <property type="protein sequence ID" value="DAD49907.1"/>
    <property type="molecule type" value="Genomic_RNA"/>
</dbReference>
<feature type="binding site" evidence="9">
    <location>
        <position position="385"/>
    </location>
    <ligand>
        <name>Mg(2+)</name>
        <dbReference type="ChEBI" id="CHEBI:18420"/>
        <label>2</label>
    </ligand>
</feature>
<gene>
    <name evidence="11" type="primary">ESE021_3</name>
</gene>
<dbReference type="Proteomes" id="UP000677815">
    <property type="component" value="Segment"/>
</dbReference>
<keyword evidence="6" id="KW-0693">Viral RNA replication</keyword>
<name>A0A8S5KXN3_9VIRU</name>
<evidence type="ECO:0000256" key="2">
    <source>
        <dbReference type="ARBA" id="ARBA00022484"/>
    </source>
</evidence>
<organism evidence="11 12">
    <name type="scientific">ssRNA phage ESE021</name>
    <dbReference type="NCBI Taxonomy" id="2786004"/>
    <lineage>
        <taxon>Viruses</taxon>
        <taxon>Riboviria</taxon>
        <taxon>Orthornavirae</taxon>
        <taxon>Lenarviricota</taxon>
        <taxon>Leviviricetes</taxon>
        <taxon>Norzivirales</taxon>
        <taxon>Fiersviridae</taxon>
        <taxon>Kiwsmaevirus</taxon>
        <taxon>Kiwsmaevirus defluviicola</taxon>
    </lineage>
</organism>
<keyword evidence="9" id="KW-0479">Metal-binding</keyword>
<dbReference type="KEGG" id="vg:80398481"/>
<evidence type="ECO:0000256" key="3">
    <source>
        <dbReference type="ARBA" id="ARBA00022679"/>
    </source>
</evidence>
<evidence type="ECO:0000313" key="11">
    <source>
        <dbReference type="EMBL" id="DAD49907.1"/>
    </source>
</evidence>
<evidence type="ECO:0000256" key="9">
    <source>
        <dbReference type="PIRSR" id="PIRSR605093-1"/>
    </source>
</evidence>
<feature type="non-terminal residue" evidence="11">
    <location>
        <position position="582"/>
    </location>
</feature>
<sequence length="582" mass="65698">MKYPFSDWLSPLSKNSSLDLLRDFGSMLLDGHKPPSTSHLYGAFCAARVALADCDYGALGNLSDLYRYDQLSIEDCELLRVLRQVQALFQKNNALDLGIDTERIAYEKFLAAEQACFETNAFFRQWRNGRLAPLPPLVLVLDKARRLISYVLGPCPPMSKLPFSFGPGATTTVKQKRATVQSKLAESPTCSESLARSALLPSLLREMPHWLEEHQKATYVDDDGYEVAVLDVQVSTSRLVFVPKTAFTKRSIITQPTLNSFFQLGIGNYIARRLKRRAGVDITDQTRNQRLARQGSLDGSLATVDLSSASDTISLELVRYLLPPEWYVLLSSARCQDYIYGDVCRRLEHFSAMGNGFTFPLETLIFWALARTCVRSGGTVSVYGDDIIVPSEDYEQLCYVLRAAGFSPNKTKSFSSGPFRESCGADYFYGIDIRPTYVKDVISVETLYVLHNFFYRASRLDEANYLHDLIPDHLRLYGPDGYGDGHLLRDDPSPYLKRTRRLKRSGWGGFLFRSFRRIGTKQISLYPGDYITPLYVLYVRGDNPDITSHILDGRPLPTPMEFAKDGRPLYDRRGSAGYEEVS</sequence>
<feature type="binding site" evidence="9">
    <location>
        <position position="386"/>
    </location>
    <ligand>
        <name>Mg(2+)</name>
        <dbReference type="ChEBI" id="CHEBI:18420"/>
        <label>2</label>
    </ligand>
</feature>
<evidence type="ECO:0000313" key="12">
    <source>
        <dbReference type="Proteomes" id="UP000677815"/>
    </source>
</evidence>
<dbReference type="PROSITE" id="PS50522">
    <property type="entry name" value="RDRP_PHAGE"/>
    <property type="match status" value="1"/>
</dbReference>
<evidence type="ECO:0000256" key="6">
    <source>
        <dbReference type="ARBA" id="ARBA00022953"/>
    </source>
</evidence>
<evidence type="ECO:0000259" key="10">
    <source>
        <dbReference type="PROSITE" id="PS50522"/>
    </source>
</evidence>
<comment type="catalytic activity">
    <reaction evidence="8">
        <text>RNA(n) + a ribonucleoside 5'-triphosphate = RNA(n+1) + diphosphate</text>
        <dbReference type="Rhea" id="RHEA:21248"/>
        <dbReference type="Rhea" id="RHEA-COMP:14527"/>
        <dbReference type="Rhea" id="RHEA-COMP:17342"/>
        <dbReference type="ChEBI" id="CHEBI:33019"/>
        <dbReference type="ChEBI" id="CHEBI:61557"/>
        <dbReference type="ChEBI" id="CHEBI:140395"/>
        <dbReference type="EC" id="2.7.7.48"/>
    </reaction>
</comment>
<dbReference type="Pfam" id="PF03431">
    <property type="entry name" value="RNA_replicase_B"/>
    <property type="match status" value="1"/>
</dbReference>
<dbReference type="GO" id="GO:0000166">
    <property type="term" value="F:nucleotide binding"/>
    <property type="evidence" value="ECO:0007669"/>
    <property type="project" value="UniProtKB-KW"/>
</dbReference>
<evidence type="ECO:0000256" key="1">
    <source>
        <dbReference type="ARBA" id="ARBA00012494"/>
    </source>
</evidence>
<dbReference type="GeneID" id="80398481"/>
<evidence type="ECO:0000256" key="7">
    <source>
        <dbReference type="ARBA" id="ARBA00030248"/>
    </source>
</evidence>
<protein>
    <recommendedName>
        <fullName evidence="1">RNA-directed RNA polymerase</fullName>
        <ecNumber evidence="1">2.7.7.48</ecNumber>
    </recommendedName>
    <alternativeName>
        <fullName evidence="7">RNA replicase beta chain</fullName>
    </alternativeName>
</protein>
<keyword evidence="5" id="KW-0547">Nucleotide-binding</keyword>